<dbReference type="GeneID" id="19013377"/>
<dbReference type="Proteomes" id="UP000198341">
    <property type="component" value="Chromosome 10"/>
</dbReference>
<gene>
    <name evidence="3" type="ordered locus">Bathy10g03020</name>
</gene>
<feature type="compositionally biased region" description="Acidic residues" evidence="1">
    <location>
        <begin position="79"/>
        <end position="88"/>
    </location>
</feature>
<evidence type="ECO:0000313" key="3">
    <source>
        <dbReference type="EMBL" id="CCO18069.1"/>
    </source>
</evidence>
<protein>
    <submittedName>
        <fullName evidence="3">Uncharacterized protein</fullName>
    </submittedName>
</protein>
<keyword evidence="2" id="KW-0472">Membrane</keyword>
<feature type="compositionally biased region" description="Basic and acidic residues" evidence="1">
    <location>
        <begin position="212"/>
        <end position="222"/>
    </location>
</feature>
<keyword evidence="4" id="KW-1185">Reference proteome</keyword>
<sequence length="306" mass="34702">MTTTLTNTTQKKKKSSSVLMVLFSILRTCALALITFPIAFVLHVFAVFLLPWEITKATASEIFSHHHSMKKTKTKTNDDSDDSDDDDECVERETKRVVTISRAFRRILENGNGFTIKALFLDDASKPPTSNTTHTSLKFFQEQHKYVVEELKFQVEEAESRFRASVQKIRESEIQRVKLNEKLQETARKLARASGKDVRVSQSSKTHYGSGSKREYEDDRNSSHGGNSSAEMFATGCLCAYYLYCFYDVEDPFKFDRKMATLVPLFWVACLAVNSNGVNKLATVANLILTGYFGALVYTNQRTMTQ</sequence>
<evidence type="ECO:0000313" key="4">
    <source>
        <dbReference type="Proteomes" id="UP000198341"/>
    </source>
</evidence>
<keyword evidence="2" id="KW-0812">Transmembrane</keyword>
<evidence type="ECO:0000256" key="2">
    <source>
        <dbReference type="SAM" id="Phobius"/>
    </source>
</evidence>
<proteinExistence type="predicted"/>
<dbReference type="EMBL" id="FO082269">
    <property type="protein sequence ID" value="CCO18069.1"/>
    <property type="molecule type" value="Genomic_DNA"/>
</dbReference>
<dbReference type="AlphaFoldDB" id="K8EJ91"/>
<dbReference type="KEGG" id="bpg:Bathy10g03020"/>
<evidence type="ECO:0000256" key="1">
    <source>
        <dbReference type="SAM" id="MobiDB-lite"/>
    </source>
</evidence>
<reference evidence="3 4" key="1">
    <citation type="submission" date="2011-10" db="EMBL/GenBank/DDBJ databases">
        <authorList>
            <person name="Genoscope - CEA"/>
        </authorList>
    </citation>
    <scope>NUCLEOTIDE SEQUENCE [LARGE SCALE GENOMIC DNA]</scope>
    <source>
        <strain evidence="3 4">RCC 1105</strain>
    </source>
</reference>
<name>K8EJ91_9CHLO</name>
<feature type="region of interest" description="Disordered" evidence="1">
    <location>
        <begin position="67"/>
        <end position="88"/>
    </location>
</feature>
<keyword evidence="2" id="KW-1133">Transmembrane helix</keyword>
<feature type="transmembrane region" description="Helical" evidence="2">
    <location>
        <begin position="21"/>
        <end position="52"/>
    </location>
</feature>
<organism evidence="3 4">
    <name type="scientific">Bathycoccus prasinos</name>
    <dbReference type="NCBI Taxonomy" id="41875"/>
    <lineage>
        <taxon>Eukaryota</taxon>
        <taxon>Viridiplantae</taxon>
        <taxon>Chlorophyta</taxon>
        <taxon>Mamiellophyceae</taxon>
        <taxon>Mamiellales</taxon>
        <taxon>Bathycoccaceae</taxon>
        <taxon>Bathycoccus</taxon>
    </lineage>
</organism>
<feature type="region of interest" description="Disordered" evidence="1">
    <location>
        <begin position="193"/>
        <end position="225"/>
    </location>
</feature>
<accession>K8EJ91</accession>
<dbReference type="RefSeq" id="XP_007510536.1">
    <property type="nucleotide sequence ID" value="XM_007510474.1"/>
</dbReference>
<feature type="compositionally biased region" description="Polar residues" evidence="1">
    <location>
        <begin position="200"/>
        <end position="209"/>
    </location>
</feature>